<name>A0ABS1CKH8_9GAMM</name>
<dbReference type="Proteomes" id="UP000748752">
    <property type="component" value="Unassembled WGS sequence"/>
</dbReference>
<evidence type="ECO:0000313" key="2">
    <source>
        <dbReference type="EMBL" id="MBK1632402.1"/>
    </source>
</evidence>
<reference evidence="2 3" key="1">
    <citation type="journal article" date="2020" name="Microorganisms">
        <title>Osmotic Adaptation and Compatible Solute Biosynthesis of Phototrophic Bacteria as Revealed from Genome Analyses.</title>
        <authorList>
            <person name="Imhoff J.F."/>
            <person name="Rahn T."/>
            <person name="Kunzel S."/>
            <person name="Keller A."/>
            <person name="Neulinger S.C."/>
        </authorList>
    </citation>
    <scope>NUCLEOTIDE SEQUENCE [LARGE SCALE GENOMIC DNA]</scope>
    <source>
        <strain evidence="2 3">DSM 6210</strain>
    </source>
</reference>
<dbReference type="EMBL" id="NRRV01000047">
    <property type="protein sequence ID" value="MBK1632402.1"/>
    <property type="molecule type" value="Genomic_DNA"/>
</dbReference>
<evidence type="ECO:0000313" key="3">
    <source>
        <dbReference type="Proteomes" id="UP000748752"/>
    </source>
</evidence>
<dbReference type="SUPFAM" id="SSF75169">
    <property type="entry name" value="DsrEFH-like"/>
    <property type="match status" value="1"/>
</dbReference>
<keyword evidence="1" id="KW-0732">Signal</keyword>
<protein>
    <submittedName>
        <fullName evidence="2">DsrE/DsrF-like family protein</fullName>
    </submittedName>
</protein>
<sequence length="147" mass="15654">MTSATLRFRGLLLLLMAALLLACATVNAADEAADGAPLFINLITDDPHRAHMALHFGQKQLELGHPLTVFLNDRGVLIAAEQGAERFGLHQEIIGELVTAGAKVIVCPMCMKHYGVAEVDLLDGLAVGNPKLTGGALFAPDTRTLTW</sequence>
<dbReference type="Pfam" id="PF02635">
    <property type="entry name" value="DsrE"/>
    <property type="match status" value="1"/>
</dbReference>
<dbReference type="InterPro" id="IPR003787">
    <property type="entry name" value="Sulphur_relay_DsrE/F-like"/>
</dbReference>
<dbReference type="InterPro" id="IPR027396">
    <property type="entry name" value="DsrEFH-like"/>
</dbReference>
<evidence type="ECO:0000256" key="1">
    <source>
        <dbReference type="SAM" id="SignalP"/>
    </source>
</evidence>
<comment type="caution">
    <text evidence="2">The sequence shown here is derived from an EMBL/GenBank/DDBJ whole genome shotgun (WGS) entry which is preliminary data.</text>
</comment>
<organism evidence="2 3">
    <name type="scientific">Thiohalocapsa halophila</name>
    <dbReference type="NCBI Taxonomy" id="69359"/>
    <lineage>
        <taxon>Bacteria</taxon>
        <taxon>Pseudomonadati</taxon>
        <taxon>Pseudomonadota</taxon>
        <taxon>Gammaproteobacteria</taxon>
        <taxon>Chromatiales</taxon>
        <taxon>Chromatiaceae</taxon>
        <taxon>Thiohalocapsa</taxon>
    </lineage>
</organism>
<keyword evidence="3" id="KW-1185">Reference proteome</keyword>
<accession>A0ABS1CKH8</accession>
<feature type="chain" id="PRO_5045755538" evidence="1">
    <location>
        <begin position="29"/>
        <end position="147"/>
    </location>
</feature>
<dbReference type="RefSeq" id="WP_242475455.1">
    <property type="nucleotide sequence ID" value="NZ_NRRV01000047.1"/>
</dbReference>
<dbReference type="PROSITE" id="PS51257">
    <property type="entry name" value="PROKAR_LIPOPROTEIN"/>
    <property type="match status" value="1"/>
</dbReference>
<dbReference type="Gene3D" id="3.40.1260.10">
    <property type="entry name" value="DsrEFH-like"/>
    <property type="match status" value="1"/>
</dbReference>
<feature type="signal peptide" evidence="1">
    <location>
        <begin position="1"/>
        <end position="28"/>
    </location>
</feature>
<proteinExistence type="predicted"/>
<gene>
    <name evidence="2" type="ORF">CKO31_16985</name>
</gene>